<dbReference type="RefSeq" id="WP_072721356.1">
    <property type="nucleotide sequence ID" value="NZ_LN889813.1"/>
</dbReference>
<reference evidence="4" key="1">
    <citation type="submission" date="2015-10" db="EMBL/GenBank/DDBJ databases">
        <authorList>
            <person name="Regsiter A."/>
            <person name="william w."/>
        </authorList>
    </citation>
    <scope>NUCLEOTIDE SEQUENCE [LARGE SCALE GENOMIC DNA]</scope>
</reference>
<feature type="region of interest" description="Disordered" evidence="1">
    <location>
        <begin position="143"/>
        <end position="164"/>
    </location>
</feature>
<organism evidence="3 4">
    <name type="scientific">Planktothrix tepida PCC 9214</name>
    <dbReference type="NCBI Taxonomy" id="671072"/>
    <lineage>
        <taxon>Bacteria</taxon>
        <taxon>Bacillati</taxon>
        <taxon>Cyanobacteriota</taxon>
        <taxon>Cyanophyceae</taxon>
        <taxon>Oscillatoriophycideae</taxon>
        <taxon>Oscillatoriales</taxon>
        <taxon>Microcoleaceae</taxon>
        <taxon>Planktothrix</taxon>
    </lineage>
</organism>
<evidence type="ECO:0000313" key="3">
    <source>
        <dbReference type="EMBL" id="CUR34659.1"/>
    </source>
</evidence>
<dbReference type="AlphaFoldDB" id="A0A1J1LQ63"/>
<feature type="compositionally biased region" description="Polar residues" evidence="1">
    <location>
        <begin position="59"/>
        <end position="69"/>
    </location>
</feature>
<keyword evidence="2" id="KW-0732">Signal</keyword>
<accession>A0A1J1LQ63</accession>
<feature type="signal peptide" evidence="2">
    <location>
        <begin position="1"/>
        <end position="31"/>
    </location>
</feature>
<dbReference type="EMBL" id="CZDF01000172">
    <property type="protein sequence ID" value="CUR34659.1"/>
    <property type="molecule type" value="Genomic_DNA"/>
</dbReference>
<name>A0A1J1LQ63_9CYAN</name>
<evidence type="ECO:0000313" key="4">
    <source>
        <dbReference type="Proteomes" id="UP000184315"/>
    </source>
</evidence>
<dbReference type="OrthoDB" id="511379at2"/>
<keyword evidence="4" id="KW-1185">Reference proteome</keyword>
<evidence type="ECO:0008006" key="5">
    <source>
        <dbReference type="Google" id="ProtNLM"/>
    </source>
</evidence>
<gene>
    <name evidence="3" type="ORF">PL9214650098</name>
</gene>
<evidence type="ECO:0000256" key="1">
    <source>
        <dbReference type="SAM" id="MobiDB-lite"/>
    </source>
</evidence>
<proteinExistence type="predicted"/>
<sequence>MQTLSPPKRHKFSQPMALLMSGLLMVPFLNACGGSQSYNSPPPPVDDTRGGTVAPPPSRQSQARPGLSNGQKVAILVGAAALYYIYNQHKNRPENGPQGKHYLSKNGRVYYRDAEGRAHWVTPPPEGIQVPEEEARAYEDFKGYNGRTSGLDINDVVQNPASAR</sequence>
<feature type="chain" id="PRO_5009619466" description="WW domain-containing protein" evidence="2">
    <location>
        <begin position="32"/>
        <end position="164"/>
    </location>
</feature>
<feature type="region of interest" description="Disordered" evidence="1">
    <location>
        <begin position="35"/>
        <end position="69"/>
    </location>
</feature>
<protein>
    <recommendedName>
        <fullName evidence="5">WW domain-containing protein</fullName>
    </recommendedName>
</protein>
<evidence type="ECO:0000256" key="2">
    <source>
        <dbReference type="SAM" id="SignalP"/>
    </source>
</evidence>
<dbReference type="Proteomes" id="UP000184315">
    <property type="component" value="Unassembled WGS sequence"/>
</dbReference>